<sequence length="117" mass="12604">MALMMAENASTAMGTAASLQDRMIEALQSVIDPELGIDLVNLGLIYGMSLTDGVATVTMTLTTVGCPISQVLENMIGTALEKLPEIDEVKIDIVWEPVWSPSKMSRYARVALGYHMG</sequence>
<reference evidence="2 3" key="1">
    <citation type="journal article" date="2015" name="Genome Announc.">
        <title>Expanding the biotechnology potential of lactobacilli through comparative genomics of 213 strains and associated genera.</title>
        <authorList>
            <person name="Sun Z."/>
            <person name="Harris H.M."/>
            <person name="McCann A."/>
            <person name="Guo C."/>
            <person name="Argimon S."/>
            <person name="Zhang W."/>
            <person name="Yang X."/>
            <person name="Jeffery I.B."/>
            <person name="Cooney J.C."/>
            <person name="Kagawa T.F."/>
            <person name="Liu W."/>
            <person name="Song Y."/>
            <person name="Salvetti E."/>
            <person name="Wrobel A."/>
            <person name="Rasinkangas P."/>
            <person name="Parkhill J."/>
            <person name="Rea M.C."/>
            <person name="O'Sullivan O."/>
            <person name="Ritari J."/>
            <person name="Douillard F.P."/>
            <person name="Paul Ross R."/>
            <person name="Yang R."/>
            <person name="Briner A.E."/>
            <person name="Felis G.E."/>
            <person name="de Vos W.M."/>
            <person name="Barrangou R."/>
            <person name="Klaenhammer T.R."/>
            <person name="Caufield P.W."/>
            <person name="Cui Y."/>
            <person name="Zhang H."/>
            <person name="O'Toole P.W."/>
        </authorList>
    </citation>
    <scope>NUCLEOTIDE SEQUENCE [LARGE SCALE GENOMIC DNA]</scope>
    <source>
        <strain evidence="2 3">DSM 20515</strain>
    </source>
</reference>
<dbReference type="Gene3D" id="3.30.300.130">
    <property type="entry name" value="Fe-S cluster assembly (FSCA)"/>
    <property type="match status" value="1"/>
</dbReference>
<dbReference type="Pfam" id="PF01883">
    <property type="entry name" value="FeS_assembly_P"/>
    <property type="match status" value="1"/>
</dbReference>
<name>A0A0R2BIW8_SECCO</name>
<comment type="caution">
    <text evidence="2">The sequence shown here is derived from an EMBL/GenBank/DDBJ whole genome shotgun (WGS) entry which is preliminary data.</text>
</comment>
<dbReference type="PANTHER" id="PTHR42831">
    <property type="entry name" value="FE-S PROTEIN MATURATION AUXILIARY FACTOR YITW"/>
    <property type="match status" value="1"/>
</dbReference>
<proteinExistence type="predicted"/>
<feature type="domain" description="MIP18 family-like" evidence="1">
    <location>
        <begin position="24"/>
        <end position="91"/>
    </location>
</feature>
<dbReference type="AlphaFoldDB" id="A0A0R2BIW8"/>
<accession>A0A0R2BIW8</accession>
<dbReference type="EMBL" id="AYYR01000043">
    <property type="protein sequence ID" value="KRM75878.1"/>
    <property type="molecule type" value="Genomic_DNA"/>
</dbReference>
<dbReference type="Proteomes" id="UP000051845">
    <property type="component" value="Unassembled WGS sequence"/>
</dbReference>
<dbReference type="SUPFAM" id="SSF117916">
    <property type="entry name" value="Fe-S cluster assembly (FSCA) domain-like"/>
    <property type="match status" value="1"/>
</dbReference>
<organism evidence="2 3">
    <name type="scientific">Secundilactobacillus collinoides DSM 20515 = JCM 1123</name>
    <dbReference type="NCBI Taxonomy" id="1423733"/>
    <lineage>
        <taxon>Bacteria</taxon>
        <taxon>Bacillati</taxon>
        <taxon>Bacillota</taxon>
        <taxon>Bacilli</taxon>
        <taxon>Lactobacillales</taxon>
        <taxon>Lactobacillaceae</taxon>
        <taxon>Secundilactobacillus</taxon>
    </lineage>
</organism>
<evidence type="ECO:0000259" key="1">
    <source>
        <dbReference type="Pfam" id="PF01883"/>
    </source>
</evidence>
<dbReference type="PATRIC" id="fig|1423733.4.peg.2133"/>
<dbReference type="InterPro" id="IPR034904">
    <property type="entry name" value="FSCA_dom_sf"/>
</dbReference>
<dbReference type="PANTHER" id="PTHR42831:SF1">
    <property type="entry name" value="FE-S PROTEIN MATURATION AUXILIARY FACTOR YITW"/>
    <property type="match status" value="1"/>
</dbReference>
<dbReference type="InterPro" id="IPR002744">
    <property type="entry name" value="MIP18-like"/>
</dbReference>
<dbReference type="InterPro" id="IPR052339">
    <property type="entry name" value="Fe-S_Maturation_MIP18"/>
</dbReference>
<dbReference type="STRING" id="33960.TY91_12965"/>
<protein>
    <submittedName>
        <fullName evidence="2">Metal-sulfur cluster biosynthetic protein</fullName>
    </submittedName>
</protein>
<evidence type="ECO:0000313" key="2">
    <source>
        <dbReference type="EMBL" id="KRM75878.1"/>
    </source>
</evidence>
<gene>
    <name evidence="2" type="ORF">FC82_GL002030</name>
</gene>
<evidence type="ECO:0000313" key="3">
    <source>
        <dbReference type="Proteomes" id="UP000051845"/>
    </source>
</evidence>